<dbReference type="EC" id="3.5.1.25" evidence="10"/>
<feature type="binding site" evidence="8">
    <location>
        <position position="144"/>
    </location>
    <ligand>
        <name>Zn(2+)</name>
        <dbReference type="ChEBI" id="CHEBI:29105"/>
    </ligand>
</feature>
<dbReference type="Gene3D" id="3.20.20.140">
    <property type="entry name" value="Metal-dependent hydrolases"/>
    <property type="match status" value="1"/>
</dbReference>
<evidence type="ECO:0000313" key="10">
    <source>
        <dbReference type="EMBL" id="MCK6264284.1"/>
    </source>
</evidence>
<sequence length="392" mass="42834">MKKGALNTLQQANAKKYAIKNARLFLKGEIADNQIILIEGDTIVAIGEVTAFSELPEIVIDAQHHLISPGFIDLQLNGCGGVLFNTDISLQTLDIMNTTNVKYGTTQFLPTLITSKVDHMTQAIDLVSKLGSAEKLGVLGLHLEGPFISVERKGAHQQQYIRELDINTAHYLSDNQQYIKILTIAPEKIDQQVLDIVAKSSITVSMGHTDASYDQLVSKKGIEMATHLYNAMSPLTNREPGAVGYVFNQKPYAGIIADGIHVDYTSLQIARELLEEKLFLVTDAVTPAGTDLACYNMAGLQAFVTNGKCHYEDGTIAGAAITMSQSIRNLVTHARVPLLEALNMATIYPAKAIGVDDCYGKLEKGYKANLVFLDDELKVTKTIQMGEQVYQS</sequence>
<feature type="binding site" evidence="7">
    <location>
        <begin position="230"/>
        <end position="231"/>
    </location>
    <ligand>
        <name>substrate</name>
    </ligand>
</feature>
<dbReference type="AlphaFoldDB" id="A0A9X1XK03"/>
<dbReference type="GO" id="GO:0046872">
    <property type="term" value="F:metal ion binding"/>
    <property type="evidence" value="ECO:0007669"/>
    <property type="project" value="UniProtKB-KW"/>
</dbReference>
<comment type="similarity">
    <text evidence="1 5">Belongs to the metallo-dependent hydrolases superfamily. NagA family.</text>
</comment>
<dbReference type="InterPro" id="IPR011059">
    <property type="entry name" value="Metal-dep_hydrolase_composite"/>
</dbReference>
<evidence type="ECO:0000256" key="5">
    <source>
        <dbReference type="PIRNR" id="PIRNR038994"/>
    </source>
</evidence>
<dbReference type="GO" id="GO:0006046">
    <property type="term" value="P:N-acetylglucosamine catabolic process"/>
    <property type="evidence" value="ECO:0007669"/>
    <property type="project" value="TreeGrafter"/>
</dbReference>
<evidence type="ECO:0000256" key="7">
    <source>
        <dbReference type="PIRSR" id="PIRSR038994-2"/>
    </source>
</evidence>
<feature type="binding site" evidence="7">
    <location>
        <position position="261"/>
    </location>
    <ligand>
        <name>substrate</name>
    </ligand>
</feature>
<dbReference type="RefSeq" id="WP_248009369.1">
    <property type="nucleotide sequence ID" value="NZ_JAJHVV010000008.1"/>
</dbReference>
<dbReference type="SUPFAM" id="SSF51556">
    <property type="entry name" value="Metallo-dependent hydrolases"/>
    <property type="match status" value="1"/>
</dbReference>
<evidence type="ECO:0000256" key="8">
    <source>
        <dbReference type="PIRSR" id="PIRSR038994-3"/>
    </source>
</evidence>
<dbReference type="InterPro" id="IPR032466">
    <property type="entry name" value="Metal_Hydrolase"/>
</dbReference>
<dbReference type="NCBIfam" id="TIGR00221">
    <property type="entry name" value="nagA"/>
    <property type="match status" value="1"/>
</dbReference>
<dbReference type="GO" id="GO:0008448">
    <property type="term" value="F:N-acetylglucosamine-6-phosphate deacetylase activity"/>
    <property type="evidence" value="ECO:0007669"/>
    <property type="project" value="UniProtKB-EC"/>
</dbReference>
<keyword evidence="11" id="KW-1185">Reference proteome</keyword>
<dbReference type="Pfam" id="PF01979">
    <property type="entry name" value="Amidohydro_1"/>
    <property type="match status" value="1"/>
</dbReference>
<evidence type="ECO:0000256" key="1">
    <source>
        <dbReference type="ARBA" id="ARBA00010716"/>
    </source>
</evidence>
<feature type="binding site" evidence="7">
    <location>
        <begin position="316"/>
        <end position="318"/>
    </location>
    <ligand>
        <name>substrate</name>
    </ligand>
</feature>
<proteinExistence type="inferred from homology"/>
<dbReference type="Gene3D" id="2.30.40.10">
    <property type="entry name" value="Urease, subunit C, domain 1"/>
    <property type="match status" value="1"/>
</dbReference>
<dbReference type="PANTHER" id="PTHR11113:SF14">
    <property type="entry name" value="N-ACETYLGLUCOSAMINE-6-PHOSPHATE DEACETYLASE"/>
    <property type="match status" value="1"/>
</dbReference>
<reference evidence="10" key="1">
    <citation type="submission" date="2021-11" db="EMBL/GenBank/DDBJ databases">
        <title>Vibrio ZSDE26 sp. nov. and Vibrio ZSDZ34 sp. nov., isolated from coastal seawater in Qingdao.</title>
        <authorList>
            <person name="Zhang P."/>
        </authorList>
    </citation>
    <scope>NUCLEOTIDE SEQUENCE</scope>
    <source>
        <strain evidence="10">ZSDE26</strain>
    </source>
</reference>
<evidence type="ECO:0000256" key="6">
    <source>
        <dbReference type="PIRSR" id="PIRSR038994-1"/>
    </source>
</evidence>
<dbReference type="InterPro" id="IPR006680">
    <property type="entry name" value="Amidohydro-rel"/>
</dbReference>
<evidence type="ECO:0000259" key="9">
    <source>
        <dbReference type="Pfam" id="PF01979"/>
    </source>
</evidence>
<evidence type="ECO:0000256" key="2">
    <source>
        <dbReference type="ARBA" id="ARBA00022723"/>
    </source>
</evidence>
<dbReference type="CDD" id="cd00854">
    <property type="entry name" value="NagA"/>
    <property type="match status" value="1"/>
</dbReference>
<feature type="binding site" evidence="7">
    <location>
        <position position="238"/>
    </location>
    <ligand>
        <name>substrate</name>
    </ligand>
</feature>
<evidence type="ECO:0000256" key="3">
    <source>
        <dbReference type="ARBA" id="ARBA00022801"/>
    </source>
</evidence>
<keyword evidence="3 5" id="KW-0378">Hydrolase</keyword>
<dbReference type="SUPFAM" id="SSF51338">
    <property type="entry name" value="Composite domain of metallo-dependent hydrolases"/>
    <property type="match status" value="1"/>
</dbReference>
<feature type="binding site" evidence="8">
    <location>
        <position position="227"/>
    </location>
    <ligand>
        <name>Zn(2+)</name>
        <dbReference type="ChEBI" id="CHEBI:29105"/>
    </ligand>
</feature>
<gene>
    <name evidence="10" type="primary">nagA</name>
    <name evidence="10" type="ORF">KP803_13470</name>
</gene>
<accession>A0A9X1XK03</accession>
<comment type="cofactor">
    <cofactor evidence="8">
        <name>a divalent metal cation</name>
        <dbReference type="ChEBI" id="CHEBI:60240"/>
    </cofactor>
    <text evidence="8">Binds 1 divalent metal cation per subunit.</text>
</comment>
<dbReference type="InterPro" id="IPR003764">
    <property type="entry name" value="GlcNAc_6-P_deAcase"/>
</dbReference>
<keyword evidence="2 8" id="KW-0479">Metal-binding</keyword>
<evidence type="ECO:0000256" key="4">
    <source>
        <dbReference type="ARBA" id="ARBA00023277"/>
    </source>
</evidence>
<keyword evidence="4 5" id="KW-0119">Carbohydrate metabolism</keyword>
<comment type="caution">
    <text evidence="10">The sequence shown here is derived from an EMBL/GenBank/DDBJ whole genome shotgun (WGS) entry which is preliminary data.</text>
</comment>
<dbReference type="Proteomes" id="UP001139559">
    <property type="component" value="Unassembled WGS sequence"/>
</dbReference>
<organism evidence="10 11">
    <name type="scientific">Vibrio amylolyticus</name>
    <dbReference type="NCBI Taxonomy" id="2847292"/>
    <lineage>
        <taxon>Bacteria</taxon>
        <taxon>Pseudomonadati</taxon>
        <taxon>Pseudomonadota</taxon>
        <taxon>Gammaproteobacteria</taxon>
        <taxon>Vibrionales</taxon>
        <taxon>Vibrionaceae</taxon>
        <taxon>Vibrio</taxon>
    </lineage>
</organism>
<feature type="domain" description="Amidohydrolase-related" evidence="9">
    <location>
        <begin position="67"/>
        <end position="387"/>
    </location>
</feature>
<feature type="binding site" evidence="7">
    <location>
        <position position="155"/>
    </location>
    <ligand>
        <name>substrate</name>
    </ligand>
</feature>
<dbReference type="PIRSF" id="PIRSF038994">
    <property type="entry name" value="NagA"/>
    <property type="match status" value="1"/>
</dbReference>
<evidence type="ECO:0000313" key="11">
    <source>
        <dbReference type="Proteomes" id="UP001139559"/>
    </source>
</evidence>
<protein>
    <submittedName>
        <fullName evidence="10">N-acetylglucosamine-6-phosphate deacetylase</fullName>
        <ecNumber evidence="10">3.5.1.25</ecNumber>
    </submittedName>
</protein>
<feature type="binding site" evidence="8">
    <location>
        <position position="208"/>
    </location>
    <ligand>
        <name>Zn(2+)</name>
        <dbReference type="ChEBI" id="CHEBI:29105"/>
    </ligand>
</feature>
<feature type="active site" description="Proton donor/acceptor" evidence="6">
    <location>
        <position position="283"/>
    </location>
</feature>
<dbReference type="PANTHER" id="PTHR11113">
    <property type="entry name" value="N-ACETYLGLUCOSAMINE-6-PHOSPHATE DEACETYLASE"/>
    <property type="match status" value="1"/>
</dbReference>
<name>A0A9X1XK03_9VIBR</name>
<dbReference type="EMBL" id="JAJHVV010000008">
    <property type="protein sequence ID" value="MCK6264284.1"/>
    <property type="molecule type" value="Genomic_DNA"/>
</dbReference>